<evidence type="ECO:0000313" key="3">
    <source>
        <dbReference type="EMBL" id="TQL59206.1"/>
    </source>
</evidence>
<proteinExistence type="predicted"/>
<keyword evidence="2" id="KW-1133">Transmembrane helix</keyword>
<evidence type="ECO:0000256" key="1">
    <source>
        <dbReference type="SAM" id="MobiDB-lite"/>
    </source>
</evidence>
<evidence type="ECO:0000313" key="4">
    <source>
        <dbReference type="Proteomes" id="UP000319514"/>
    </source>
</evidence>
<sequence>MYIIATTRLARARELLPRWLAVVSYLAATFLLVSTTFHPAILLIFPGWVVLLSVVLLLEARRRPTAPDPLPRPHTVPTPLAPEVHHDHDDRA</sequence>
<feature type="compositionally biased region" description="Pro residues" evidence="1">
    <location>
        <begin position="66"/>
        <end position="80"/>
    </location>
</feature>
<accession>A0A542ZFT8</accession>
<dbReference type="EMBL" id="VFOQ01000001">
    <property type="protein sequence ID" value="TQL59206.1"/>
    <property type="molecule type" value="Genomic_DNA"/>
</dbReference>
<comment type="caution">
    <text evidence="3">The sequence shown here is derived from an EMBL/GenBank/DDBJ whole genome shotgun (WGS) entry which is preliminary data.</text>
</comment>
<keyword evidence="2" id="KW-0472">Membrane</keyword>
<feature type="transmembrane region" description="Helical" evidence="2">
    <location>
        <begin position="15"/>
        <end position="34"/>
    </location>
</feature>
<dbReference type="AlphaFoldDB" id="A0A542ZFT8"/>
<gene>
    <name evidence="3" type="ORF">FB474_0554</name>
</gene>
<evidence type="ECO:0000256" key="2">
    <source>
        <dbReference type="SAM" id="Phobius"/>
    </source>
</evidence>
<feature type="region of interest" description="Disordered" evidence="1">
    <location>
        <begin position="64"/>
        <end position="92"/>
    </location>
</feature>
<keyword evidence="2" id="KW-0812">Transmembrane</keyword>
<name>A0A542ZFT8_9MICO</name>
<dbReference type="Proteomes" id="UP000319514">
    <property type="component" value="Unassembled WGS sequence"/>
</dbReference>
<keyword evidence="4" id="KW-1185">Reference proteome</keyword>
<reference evidence="3 4" key="1">
    <citation type="submission" date="2019-06" db="EMBL/GenBank/DDBJ databases">
        <title>Sequencing the genomes of 1000 actinobacteria strains.</title>
        <authorList>
            <person name="Klenk H.-P."/>
        </authorList>
    </citation>
    <scope>NUCLEOTIDE SEQUENCE [LARGE SCALE GENOMIC DNA]</scope>
    <source>
        <strain evidence="3 4">DSM 18082</strain>
    </source>
</reference>
<feature type="transmembrane region" description="Helical" evidence="2">
    <location>
        <begin position="40"/>
        <end position="58"/>
    </location>
</feature>
<organism evidence="3 4">
    <name type="scientific">Oryzihumus leptocrescens</name>
    <dbReference type="NCBI Taxonomy" id="297536"/>
    <lineage>
        <taxon>Bacteria</taxon>
        <taxon>Bacillati</taxon>
        <taxon>Actinomycetota</taxon>
        <taxon>Actinomycetes</taxon>
        <taxon>Micrococcales</taxon>
        <taxon>Intrasporangiaceae</taxon>
        <taxon>Oryzihumus</taxon>
    </lineage>
</organism>
<protein>
    <submittedName>
        <fullName evidence="3">Uncharacterized protein</fullName>
    </submittedName>
</protein>
<feature type="compositionally biased region" description="Basic and acidic residues" evidence="1">
    <location>
        <begin position="83"/>
        <end position="92"/>
    </location>
</feature>